<protein>
    <submittedName>
        <fullName evidence="6">Uncharacterized protein</fullName>
    </submittedName>
</protein>
<dbReference type="InterPro" id="IPR036259">
    <property type="entry name" value="MFS_trans_sf"/>
</dbReference>
<keyword evidence="2 5" id="KW-0812">Transmembrane</keyword>
<feature type="transmembrane region" description="Helical" evidence="5">
    <location>
        <begin position="71"/>
        <end position="89"/>
    </location>
</feature>
<accession>A0A9X0DHX2</accession>
<gene>
    <name evidence="6" type="ORF">OCU04_006509</name>
</gene>
<evidence type="ECO:0000256" key="5">
    <source>
        <dbReference type="SAM" id="Phobius"/>
    </source>
</evidence>
<name>A0A9X0DHX2_9HELO</name>
<comment type="subcellular location">
    <subcellularLocation>
        <location evidence="1">Membrane</location>
        <topology evidence="1">Multi-pass membrane protein</topology>
    </subcellularLocation>
</comment>
<dbReference type="PANTHER" id="PTHR23502:SF60">
    <property type="entry name" value="MAJOR FACILITATOR SUPERFAMILY (MFS) PROFILE DOMAIN-CONTAINING PROTEIN-RELATED"/>
    <property type="match status" value="1"/>
</dbReference>
<dbReference type="AlphaFoldDB" id="A0A9X0DHX2"/>
<reference evidence="6" key="1">
    <citation type="submission" date="2022-11" db="EMBL/GenBank/DDBJ databases">
        <title>Genome Resource of Sclerotinia nivalis Strain SnTB1, a Plant Pathogen Isolated from American Ginseng.</title>
        <authorList>
            <person name="Fan S."/>
        </authorList>
    </citation>
    <scope>NUCLEOTIDE SEQUENCE</scope>
    <source>
        <strain evidence="6">SnTB1</strain>
    </source>
</reference>
<dbReference type="EMBL" id="JAPEIS010000007">
    <property type="protein sequence ID" value="KAJ8064156.1"/>
    <property type="molecule type" value="Genomic_DNA"/>
</dbReference>
<keyword evidence="3 5" id="KW-1133">Transmembrane helix</keyword>
<proteinExistence type="predicted"/>
<evidence type="ECO:0000256" key="2">
    <source>
        <dbReference type="ARBA" id="ARBA00022692"/>
    </source>
</evidence>
<feature type="transmembrane region" description="Helical" evidence="5">
    <location>
        <begin position="209"/>
        <end position="228"/>
    </location>
</feature>
<dbReference type="OrthoDB" id="20872at2759"/>
<feature type="transmembrane region" description="Helical" evidence="5">
    <location>
        <begin position="95"/>
        <end position="115"/>
    </location>
</feature>
<evidence type="ECO:0000313" key="7">
    <source>
        <dbReference type="Proteomes" id="UP001152300"/>
    </source>
</evidence>
<dbReference type="PANTHER" id="PTHR23502">
    <property type="entry name" value="MAJOR FACILITATOR SUPERFAMILY"/>
    <property type="match status" value="1"/>
</dbReference>
<comment type="caution">
    <text evidence="6">The sequence shown here is derived from an EMBL/GenBank/DDBJ whole genome shotgun (WGS) entry which is preliminary data.</text>
</comment>
<dbReference type="Proteomes" id="UP001152300">
    <property type="component" value="Unassembled WGS sequence"/>
</dbReference>
<dbReference type="SUPFAM" id="SSF103473">
    <property type="entry name" value="MFS general substrate transporter"/>
    <property type="match status" value="1"/>
</dbReference>
<evidence type="ECO:0000313" key="6">
    <source>
        <dbReference type="EMBL" id="KAJ8064156.1"/>
    </source>
</evidence>
<evidence type="ECO:0000256" key="3">
    <source>
        <dbReference type="ARBA" id="ARBA00022989"/>
    </source>
</evidence>
<keyword evidence="4 5" id="KW-0472">Membrane</keyword>
<organism evidence="6 7">
    <name type="scientific">Sclerotinia nivalis</name>
    <dbReference type="NCBI Taxonomy" id="352851"/>
    <lineage>
        <taxon>Eukaryota</taxon>
        <taxon>Fungi</taxon>
        <taxon>Dikarya</taxon>
        <taxon>Ascomycota</taxon>
        <taxon>Pezizomycotina</taxon>
        <taxon>Leotiomycetes</taxon>
        <taxon>Helotiales</taxon>
        <taxon>Sclerotiniaceae</taxon>
        <taxon>Sclerotinia</taxon>
    </lineage>
</organism>
<feature type="transmembrane region" description="Helical" evidence="5">
    <location>
        <begin position="136"/>
        <end position="155"/>
    </location>
</feature>
<evidence type="ECO:0000256" key="1">
    <source>
        <dbReference type="ARBA" id="ARBA00004141"/>
    </source>
</evidence>
<dbReference type="GO" id="GO:0022857">
    <property type="term" value="F:transmembrane transporter activity"/>
    <property type="evidence" value="ECO:0007669"/>
    <property type="project" value="TreeGrafter"/>
</dbReference>
<keyword evidence="7" id="KW-1185">Reference proteome</keyword>
<evidence type="ECO:0000256" key="4">
    <source>
        <dbReference type="ARBA" id="ARBA00023136"/>
    </source>
</evidence>
<dbReference type="GO" id="GO:0005886">
    <property type="term" value="C:plasma membrane"/>
    <property type="evidence" value="ECO:0007669"/>
    <property type="project" value="TreeGrafter"/>
</dbReference>
<sequence length="269" mass="31004">MFIFNGLITLMEYIFIRESYTSVVLRRKAKSRDELSSGVDGMLNIQFWQELLPQLSASFIRPFQLLIRRPIIQIITCIFGVSFGIYGQAVSVSALHYIPIAIGATAASQIGGRIMDWVYQRLSNKNNSSGRPEFRVPYSMGGAILMPIGLFWYGWVAEVPGPWQWLILAQLCLHWGTWCSVKDFLLTNCTSLVNMEHQRMRRREWVQTLWHLSYLYMALSFVIIWELVTHNHGSRSLGKSSKLFGTIELPIPVPLMNHLRNRYDIELTS</sequence>